<feature type="compositionally biased region" description="Basic and acidic residues" evidence="1">
    <location>
        <begin position="344"/>
        <end position="356"/>
    </location>
</feature>
<reference evidence="3" key="1">
    <citation type="submission" date="2017-03" db="EMBL/GenBank/DDBJ databases">
        <title>Phytopthora megakarya and P. palmivora, two closely related causual agents of cacao black pod achieved similar genome size and gene model numbers by different mechanisms.</title>
        <authorList>
            <person name="Ali S."/>
            <person name="Shao J."/>
            <person name="Larry D.J."/>
            <person name="Kronmiller B."/>
            <person name="Shen D."/>
            <person name="Strem M.D."/>
            <person name="Melnick R.L."/>
            <person name="Guiltinan M.J."/>
            <person name="Tyler B.M."/>
            <person name="Meinhardt L.W."/>
            <person name="Bailey B.A."/>
        </authorList>
    </citation>
    <scope>NUCLEOTIDE SEQUENCE [LARGE SCALE GENOMIC DNA]</scope>
    <source>
        <strain evidence="3">zdho120</strain>
    </source>
</reference>
<dbReference type="Proteomes" id="UP000198211">
    <property type="component" value="Unassembled WGS sequence"/>
</dbReference>
<feature type="region of interest" description="Disordered" evidence="1">
    <location>
        <begin position="265"/>
        <end position="297"/>
    </location>
</feature>
<dbReference type="EMBL" id="NBNE01007953">
    <property type="protein sequence ID" value="OWZ00038.1"/>
    <property type="molecule type" value="Genomic_DNA"/>
</dbReference>
<dbReference type="AlphaFoldDB" id="A0A225V546"/>
<feature type="region of interest" description="Disordered" evidence="1">
    <location>
        <begin position="311"/>
        <end position="385"/>
    </location>
</feature>
<feature type="compositionally biased region" description="Low complexity" evidence="1">
    <location>
        <begin position="16"/>
        <end position="26"/>
    </location>
</feature>
<organism evidence="2 3">
    <name type="scientific">Phytophthora megakarya</name>
    <dbReference type="NCBI Taxonomy" id="4795"/>
    <lineage>
        <taxon>Eukaryota</taxon>
        <taxon>Sar</taxon>
        <taxon>Stramenopiles</taxon>
        <taxon>Oomycota</taxon>
        <taxon>Peronosporomycetes</taxon>
        <taxon>Peronosporales</taxon>
        <taxon>Peronosporaceae</taxon>
        <taxon>Phytophthora</taxon>
    </lineage>
</organism>
<feature type="compositionally biased region" description="Acidic residues" evidence="1">
    <location>
        <begin position="315"/>
        <end position="328"/>
    </location>
</feature>
<evidence type="ECO:0000313" key="2">
    <source>
        <dbReference type="EMBL" id="OWZ00038.1"/>
    </source>
</evidence>
<accession>A0A225V546</accession>
<keyword evidence="3" id="KW-1185">Reference proteome</keyword>
<comment type="caution">
    <text evidence="2">The sequence shown here is derived from an EMBL/GenBank/DDBJ whole genome shotgun (WGS) entry which is preliminary data.</text>
</comment>
<gene>
    <name evidence="2" type="ORF">PHMEG_00028857</name>
</gene>
<evidence type="ECO:0000313" key="3">
    <source>
        <dbReference type="Proteomes" id="UP000198211"/>
    </source>
</evidence>
<protein>
    <submittedName>
        <fullName evidence="2">Uncharacterized protein</fullName>
    </submittedName>
</protein>
<feature type="compositionally biased region" description="Low complexity" evidence="1">
    <location>
        <begin position="357"/>
        <end position="366"/>
    </location>
</feature>
<name>A0A225V546_9STRA</name>
<feature type="region of interest" description="Disordered" evidence="1">
    <location>
        <begin position="1"/>
        <end position="26"/>
    </location>
</feature>
<evidence type="ECO:0000256" key="1">
    <source>
        <dbReference type="SAM" id="MobiDB-lite"/>
    </source>
</evidence>
<proteinExistence type="predicted"/>
<sequence>MAECALVPDSSPPAPTSEATPTPAVPTTEAAVRARAYSGAIVPSTATPAATSSEVAPPANFLTPAEVEEMSLDGAISGVPTLADTRMALAPVSWDAPPACNGSDVHLVGVPASVAALRSGAKVYPGHGGLEVLLCFESLDTTDLRDLDRLMGGDVADCLLFLRPRVAPTSLAAEVSSIAGHRELAALLGQFPLDRLAERMINSFSFIRRFLAKIRHLQAASEAEHNGTLSSETLVARDNYDTMRREWTVMCRHWGQRVRSLEPFPEGVQKRKQSPREPEALQAKLPESSDDEAQDPSYELSRAELDIAAQAEAAADNDESSAEYDGAEPESKPAASHPSPAGPRESKTQKKSDKGSNSKSPSASSKFEYRSTKSPKARVLPKSGGSLRGRKIPVLSLATFLRRARVEIPSEGLQRIRSKLDKLNYDDLRGEHLDMVEAACRETHVSYRIFEILVKSDSYRQSQQGYPDFEPHKPDIHILKARWDLEAYQALMSSGFGRSTRPCSSGCLRSHCFRRRYSTSPVCGHFLSVCH</sequence>